<feature type="domain" description="Uracil-DNA glycosylase-like" evidence="12">
    <location>
        <begin position="23"/>
        <end position="185"/>
    </location>
</feature>
<sequence>MKQEKLEQLKKQCIEASSETIVFGEGSIDAQIVLVGEAPGAKEVEQGKPFVGQAGKNLDEFLKVLELERDAIYITNVVKIRPYKVNEKTGRKSNRPPSKEEVEYYKNYLLEEIQVIQPKVVVTLGNVPLKTVLKNAKAAIGEKHGIPVQLENYYVFPLYHPASIIYRQELKKVYREDLEKLKEFLKGI</sequence>
<protein>
    <recommendedName>
        <fullName evidence="4">Type-4 uracil-DNA glycosylase</fullName>
        <ecNumber evidence="3">3.2.2.27</ecNumber>
    </recommendedName>
</protein>
<keyword evidence="5" id="KW-0004">4Fe-4S</keyword>
<proteinExistence type="inferred from homology"/>
<dbReference type="CDD" id="cd10030">
    <property type="entry name" value="UDG-F4_TTUDGA_SPO1dp_like"/>
    <property type="match status" value="1"/>
</dbReference>
<keyword evidence="9" id="KW-0408">Iron</keyword>
<dbReference type="OrthoDB" id="5290748at2"/>
<dbReference type="SUPFAM" id="SSF52141">
    <property type="entry name" value="Uracil-DNA glycosylase-like"/>
    <property type="match status" value="1"/>
</dbReference>
<dbReference type="InterPro" id="IPR005122">
    <property type="entry name" value="Uracil-DNA_glycosylase-like"/>
</dbReference>
<evidence type="ECO:0000259" key="12">
    <source>
        <dbReference type="SMART" id="SM00986"/>
    </source>
</evidence>
<dbReference type="EC" id="3.2.2.27" evidence="3"/>
<evidence type="ECO:0000256" key="5">
    <source>
        <dbReference type="ARBA" id="ARBA00022485"/>
    </source>
</evidence>
<name>A0A1D8GHQ0_9FIRM</name>
<dbReference type="RefSeq" id="WP_069977175.1">
    <property type="nucleotide sequence ID" value="NZ_CP017269.1"/>
</dbReference>
<evidence type="ECO:0000313" key="13">
    <source>
        <dbReference type="EMBL" id="AOT70443.1"/>
    </source>
</evidence>
<evidence type="ECO:0000256" key="9">
    <source>
        <dbReference type="ARBA" id="ARBA00023004"/>
    </source>
</evidence>
<dbReference type="GO" id="GO:0051539">
    <property type="term" value="F:4 iron, 4 sulfur cluster binding"/>
    <property type="evidence" value="ECO:0007669"/>
    <property type="project" value="UniProtKB-KW"/>
</dbReference>
<dbReference type="GO" id="GO:0004844">
    <property type="term" value="F:uracil DNA N-glycosylase activity"/>
    <property type="evidence" value="ECO:0007669"/>
    <property type="project" value="UniProtKB-EC"/>
</dbReference>
<evidence type="ECO:0000256" key="7">
    <source>
        <dbReference type="ARBA" id="ARBA00022763"/>
    </source>
</evidence>
<keyword evidence="11" id="KW-0234">DNA repair</keyword>
<dbReference type="KEGG" id="gfe:Gferi_13150"/>
<dbReference type="PANTHER" id="PTHR33693">
    <property type="entry name" value="TYPE-5 URACIL-DNA GLYCOSYLASE"/>
    <property type="match status" value="1"/>
</dbReference>
<dbReference type="InterPro" id="IPR036895">
    <property type="entry name" value="Uracil-DNA_glycosylase-like_sf"/>
</dbReference>
<organism evidence="13 14">
    <name type="scientific">Geosporobacter ferrireducens</name>
    <dbReference type="NCBI Taxonomy" id="1424294"/>
    <lineage>
        <taxon>Bacteria</taxon>
        <taxon>Bacillati</taxon>
        <taxon>Bacillota</taxon>
        <taxon>Clostridia</taxon>
        <taxon>Peptostreptococcales</taxon>
        <taxon>Thermotaleaceae</taxon>
        <taxon>Geosporobacter</taxon>
    </lineage>
</organism>
<dbReference type="Pfam" id="PF03167">
    <property type="entry name" value="UDG"/>
    <property type="match status" value="1"/>
</dbReference>
<dbReference type="NCBIfam" id="TIGR00758">
    <property type="entry name" value="UDG_fam4"/>
    <property type="match status" value="1"/>
</dbReference>
<dbReference type="Proteomes" id="UP000095743">
    <property type="component" value="Chromosome"/>
</dbReference>
<evidence type="ECO:0000313" key="14">
    <source>
        <dbReference type="Proteomes" id="UP000095743"/>
    </source>
</evidence>
<evidence type="ECO:0000256" key="10">
    <source>
        <dbReference type="ARBA" id="ARBA00023014"/>
    </source>
</evidence>
<reference evidence="13 14" key="1">
    <citation type="submission" date="2016-09" db="EMBL/GenBank/DDBJ databases">
        <title>Genomic analysis reveals versatility of anaerobic energy metabolism of Geosporobacter ferrireducens IRF9 of phylum Firmicutes.</title>
        <authorList>
            <person name="Kim S.-J."/>
        </authorList>
    </citation>
    <scope>NUCLEOTIDE SEQUENCE [LARGE SCALE GENOMIC DNA]</scope>
    <source>
        <strain evidence="13 14">IRF9</strain>
    </source>
</reference>
<keyword evidence="14" id="KW-1185">Reference proteome</keyword>
<comment type="catalytic activity">
    <reaction evidence="1">
        <text>Hydrolyzes single-stranded DNA or mismatched double-stranded DNA and polynucleotides, releasing free uracil.</text>
        <dbReference type="EC" id="3.2.2.27"/>
    </reaction>
</comment>
<dbReference type="STRING" id="1424294.Gferi_13150"/>
<accession>A0A1D8GHQ0</accession>
<gene>
    <name evidence="13" type="ORF">Gferi_13150</name>
</gene>
<evidence type="ECO:0000256" key="8">
    <source>
        <dbReference type="ARBA" id="ARBA00022801"/>
    </source>
</evidence>
<dbReference type="InterPro" id="IPR051536">
    <property type="entry name" value="UDG_Type-4/5"/>
</dbReference>
<dbReference type="PANTHER" id="PTHR33693:SF1">
    <property type="entry name" value="TYPE-4 URACIL-DNA GLYCOSYLASE"/>
    <property type="match status" value="1"/>
</dbReference>
<dbReference type="GO" id="GO:0006281">
    <property type="term" value="P:DNA repair"/>
    <property type="evidence" value="ECO:0007669"/>
    <property type="project" value="UniProtKB-KW"/>
</dbReference>
<keyword evidence="7" id="KW-0227">DNA damage</keyword>
<dbReference type="AlphaFoldDB" id="A0A1D8GHQ0"/>
<dbReference type="EMBL" id="CP017269">
    <property type="protein sequence ID" value="AOT70443.1"/>
    <property type="molecule type" value="Genomic_DNA"/>
</dbReference>
<keyword evidence="10" id="KW-0411">Iron-sulfur</keyword>
<dbReference type="GO" id="GO:0046872">
    <property type="term" value="F:metal ion binding"/>
    <property type="evidence" value="ECO:0007669"/>
    <property type="project" value="UniProtKB-KW"/>
</dbReference>
<keyword evidence="6" id="KW-0479">Metal-binding</keyword>
<keyword evidence="8" id="KW-0378">Hydrolase</keyword>
<evidence type="ECO:0000256" key="11">
    <source>
        <dbReference type="ARBA" id="ARBA00023204"/>
    </source>
</evidence>
<evidence type="ECO:0000256" key="1">
    <source>
        <dbReference type="ARBA" id="ARBA00001400"/>
    </source>
</evidence>
<evidence type="ECO:0000256" key="6">
    <source>
        <dbReference type="ARBA" id="ARBA00022723"/>
    </source>
</evidence>
<dbReference type="SMART" id="SM00987">
    <property type="entry name" value="UreE_C"/>
    <property type="match status" value="1"/>
</dbReference>
<dbReference type="InterPro" id="IPR005273">
    <property type="entry name" value="Ura-DNA_glyco_family4"/>
</dbReference>
<dbReference type="Gene3D" id="3.40.470.10">
    <property type="entry name" value="Uracil-DNA glycosylase-like domain"/>
    <property type="match status" value="1"/>
</dbReference>
<evidence type="ECO:0000256" key="3">
    <source>
        <dbReference type="ARBA" id="ARBA00012030"/>
    </source>
</evidence>
<evidence type="ECO:0000256" key="4">
    <source>
        <dbReference type="ARBA" id="ARBA00019403"/>
    </source>
</evidence>
<comment type="similarity">
    <text evidence="2">Belongs to the uracil-DNA glycosylase (UDG) superfamily. Type 4 (UDGa) family.</text>
</comment>
<dbReference type="SMART" id="SM00986">
    <property type="entry name" value="UDG"/>
    <property type="match status" value="1"/>
</dbReference>
<evidence type="ECO:0000256" key="2">
    <source>
        <dbReference type="ARBA" id="ARBA00006521"/>
    </source>
</evidence>